<keyword evidence="1" id="KW-0732">Signal</keyword>
<dbReference type="EMBL" id="KI440846">
    <property type="protein sequence ID" value="ERS98215.1"/>
    <property type="molecule type" value="Genomic_DNA"/>
</dbReference>
<dbReference type="Proteomes" id="UP000018087">
    <property type="component" value="Unassembled WGS sequence"/>
</dbReference>
<dbReference type="OrthoDB" id="5144659at2759"/>
<accession>U7PUQ9</accession>
<feature type="chain" id="PRO_5004685765" evidence="1">
    <location>
        <begin position="19"/>
        <end position="67"/>
    </location>
</feature>
<keyword evidence="3" id="KW-1185">Reference proteome</keyword>
<organism evidence="2 3">
    <name type="scientific">Sporothrix schenckii (strain ATCC 58251 / de Perez 2211183)</name>
    <name type="common">Rose-picker's disease fungus</name>
    <dbReference type="NCBI Taxonomy" id="1391915"/>
    <lineage>
        <taxon>Eukaryota</taxon>
        <taxon>Fungi</taxon>
        <taxon>Dikarya</taxon>
        <taxon>Ascomycota</taxon>
        <taxon>Pezizomycotina</taxon>
        <taxon>Sordariomycetes</taxon>
        <taxon>Sordariomycetidae</taxon>
        <taxon>Ophiostomatales</taxon>
        <taxon>Ophiostomataceae</taxon>
        <taxon>Sporothrix</taxon>
    </lineage>
</organism>
<evidence type="ECO:0000313" key="3">
    <source>
        <dbReference type="Proteomes" id="UP000018087"/>
    </source>
</evidence>
<dbReference type="eggNOG" id="ENOG502RPF7">
    <property type="taxonomic scope" value="Eukaryota"/>
</dbReference>
<name>U7PUQ9_SPOS1</name>
<sequence>MKLSLLAIVAAAATTVSAGVVITPVFADQVVAKDSGDCFFGVVTPQGCAYVILSPASKNRKKQMENA</sequence>
<gene>
    <name evidence="2" type="ORF">HMPREF1624_04998</name>
</gene>
<proteinExistence type="predicted"/>
<reference evidence="3" key="1">
    <citation type="journal article" date="2014" name="Genome Announc.">
        <title>Genome sequence of the pathogenic fungus Sporothrix schenckii (ATCC 58251).</title>
        <authorList>
            <person name="Cuomo C.A."/>
            <person name="Rodriguez-Del Valle N."/>
            <person name="Perez-Sanchez L."/>
            <person name="Abouelleil A."/>
            <person name="Goldberg J."/>
            <person name="Young S."/>
            <person name="Zeng Q."/>
            <person name="Birren B.W."/>
        </authorList>
    </citation>
    <scope>NUCLEOTIDE SEQUENCE [LARGE SCALE GENOMIC DNA]</scope>
    <source>
        <strain evidence="3">ATCC 58251 / de Perez 2211183</strain>
    </source>
</reference>
<feature type="signal peptide" evidence="1">
    <location>
        <begin position="1"/>
        <end position="18"/>
    </location>
</feature>
<dbReference type="AlphaFoldDB" id="U7PUQ9"/>
<evidence type="ECO:0000313" key="2">
    <source>
        <dbReference type="EMBL" id="ERS98215.1"/>
    </source>
</evidence>
<protein>
    <submittedName>
        <fullName evidence="2">Uncharacterized protein</fullName>
    </submittedName>
</protein>
<evidence type="ECO:0000256" key="1">
    <source>
        <dbReference type="SAM" id="SignalP"/>
    </source>
</evidence>
<dbReference type="HOGENOM" id="CLU_205482_0_0_1"/>